<keyword evidence="2" id="KW-1185">Reference proteome</keyword>
<name>A0ABY2HEU7_9HYPO</name>
<dbReference type="Proteomes" id="UP001642720">
    <property type="component" value="Unassembled WGS sequence"/>
</dbReference>
<evidence type="ECO:0000313" key="2">
    <source>
        <dbReference type="Proteomes" id="UP001642720"/>
    </source>
</evidence>
<protein>
    <recommendedName>
        <fullName evidence="3">SSCRP protein</fullName>
    </recommendedName>
</protein>
<reference evidence="1 2" key="1">
    <citation type="submission" date="2018-01" db="EMBL/GenBank/DDBJ databases">
        <title>Genome characterization of the sugarcane-associated fungus Trichoderma ghanense CCMA-1212 and their application in lignocelulose bioconversion.</title>
        <authorList>
            <person name="Steindorff A.S."/>
            <person name="Mendes T.D."/>
            <person name="Vilela E.S.D."/>
            <person name="Rodrigues D.S."/>
            <person name="Formighieri E.F."/>
            <person name="Melo I.S."/>
            <person name="Favaro L.C.L."/>
        </authorList>
    </citation>
    <scope>NUCLEOTIDE SEQUENCE [LARGE SCALE GENOMIC DNA]</scope>
    <source>
        <strain evidence="1 2">CCMA-1212</strain>
    </source>
</reference>
<comment type="caution">
    <text evidence="1">The sequence shown here is derived from an EMBL/GenBank/DDBJ whole genome shotgun (WGS) entry which is preliminary data.</text>
</comment>
<accession>A0ABY2HEU7</accession>
<dbReference type="EMBL" id="PPTA01000002">
    <property type="protein sequence ID" value="TFB05850.1"/>
    <property type="molecule type" value="Genomic_DNA"/>
</dbReference>
<dbReference type="GeneID" id="300573587"/>
<proteinExistence type="predicted"/>
<dbReference type="RefSeq" id="XP_073562051.1">
    <property type="nucleotide sequence ID" value="XM_073699137.1"/>
</dbReference>
<organism evidence="1 2">
    <name type="scientific">Trichoderma ghanense</name>
    <dbReference type="NCBI Taxonomy" id="65468"/>
    <lineage>
        <taxon>Eukaryota</taxon>
        <taxon>Fungi</taxon>
        <taxon>Dikarya</taxon>
        <taxon>Ascomycota</taxon>
        <taxon>Pezizomycotina</taxon>
        <taxon>Sordariomycetes</taxon>
        <taxon>Hypocreomycetidae</taxon>
        <taxon>Hypocreales</taxon>
        <taxon>Hypocreaceae</taxon>
        <taxon>Trichoderma</taxon>
    </lineage>
</organism>
<evidence type="ECO:0008006" key="3">
    <source>
        <dbReference type="Google" id="ProtNLM"/>
    </source>
</evidence>
<evidence type="ECO:0000313" key="1">
    <source>
        <dbReference type="EMBL" id="TFB05850.1"/>
    </source>
</evidence>
<sequence>MSGFDLSCVFAMNREIARTAQRTCARSSRSVWASARPDIRKLSCGGDGFGLRRSPRNGNQTAVSSWGSRICECGETR</sequence>
<gene>
    <name evidence="1" type="ORF">CCMA1212_001720</name>
</gene>